<evidence type="ECO:0000313" key="1">
    <source>
        <dbReference type="EMBL" id="MBM7702049.1"/>
    </source>
</evidence>
<comment type="caution">
    <text evidence="1">The sequence shown here is derived from an EMBL/GenBank/DDBJ whole genome shotgun (WGS) entry which is preliminary data.</text>
</comment>
<keyword evidence="2" id="KW-1185">Reference proteome</keyword>
<evidence type="ECO:0008006" key="3">
    <source>
        <dbReference type="Google" id="ProtNLM"/>
    </source>
</evidence>
<dbReference type="SUPFAM" id="SSF56112">
    <property type="entry name" value="Protein kinase-like (PK-like)"/>
    <property type="match status" value="1"/>
</dbReference>
<organism evidence="1 2">
    <name type="scientific">Priestia iocasae</name>
    <dbReference type="NCBI Taxonomy" id="2291674"/>
    <lineage>
        <taxon>Bacteria</taxon>
        <taxon>Bacillati</taxon>
        <taxon>Bacillota</taxon>
        <taxon>Bacilli</taxon>
        <taxon>Bacillales</taxon>
        <taxon>Bacillaceae</taxon>
        <taxon>Priestia</taxon>
    </lineage>
</organism>
<name>A0ABS2QU66_9BACI</name>
<evidence type="ECO:0000313" key="2">
    <source>
        <dbReference type="Proteomes" id="UP000809829"/>
    </source>
</evidence>
<dbReference type="Gene3D" id="1.10.510.10">
    <property type="entry name" value="Transferase(Phosphotransferase) domain 1"/>
    <property type="match status" value="1"/>
</dbReference>
<reference evidence="1 2" key="1">
    <citation type="submission" date="2021-01" db="EMBL/GenBank/DDBJ databases">
        <title>Genomic Encyclopedia of Type Strains, Phase IV (KMG-IV): sequencing the most valuable type-strain genomes for metagenomic binning, comparative biology and taxonomic classification.</title>
        <authorList>
            <person name="Goeker M."/>
        </authorList>
    </citation>
    <scope>NUCLEOTIDE SEQUENCE [LARGE SCALE GENOMIC DNA]</scope>
    <source>
        <strain evidence="1 2">DSM 104297</strain>
    </source>
</reference>
<protein>
    <recommendedName>
        <fullName evidence="3">Serine/threonine protein kinase</fullName>
    </recommendedName>
</protein>
<proteinExistence type="predicted"/>
<dbReference type="Proteomes" id="UP000809829">
    <property type="component" value="Unassembled WGS sequence"/>
</dbReference>
<dbReference type="InterPro" id="IPR052396">
    <property type="entry name" value="Meiotic_Drive_Suppr_Kinase"/>
</dbReference>
<dbReference type="EMBL" id="JAFBFC010000001">
    <property type="protein sequence ID" value="MBM7702049.1"/>
    <property type="molecule type" value="Genomic_DNA"/>
</dbReference>
<sequence length="221" mass="26539">MKKMRKDVFNELVQKTLLPDLQISSEYSYDPVIVEASPSNWTCIGVGNYAAVFEHKDYEEWVVKVYSREPELVKKEVWVYEKLGVHPSYSELIHYEQNYLILKKLKGITLYEAVHRGIRIPEQVIKDVNEALDYARMRGLNPYDIHGKNVMMNHNRGYVVDISDFYKTGIDRKWRDLVKAYYKIYMPFFYKYNIHIPYFVLNAVRRGYRIYRKIKRKDILM</sequence>
<accession>A0ABS2QU66</accession>
<dbReference type="PANTHER" id="PTHR37171">
    <property type="entry name" value="SERINE/THREONINE-PROTEIN KINASE YRZF-RELATED"/>
    <property type="match status" value="1"/>
</dbReference>
<gene>
    <name evidence="1" type="ORF">JOC83_000875</name>
</gene>
<dbReference type="PANTHER" id="PTHR37171:SF1">
    <property type="entry name" value="SERINE_THREONINE-PROTEIN KINASE YRZF-RELATED"/>
    <property type="match status" value="1"/>
</dbReference>
<dbReference type="InterPro" id="IPR011009">
    <property type="entry name" value="Kinase-like_dom_sf"/>
</dbReference>